<reference evidence="2" key="1">
    <citation type="journal article" date="2014" name="Genome Announc.">
        <title>Genome Sequence of Arthrobacter siccitolerans 4J27, a Xeroprotectant-Producing Desiccation-Tolerant Microorganism.</title>
        <authorList>
            <person name="Manzanera M."/>
            <person name="Santa-Cruz-Calvo L."/>
            <person name="Vilchez J.I."/>
            <person name="Garcia-Fontana C."/>
            <person name="Silva-Castro G.A."/>
            <person name="Calvo C."/>
            <person name="Gonzalez-Lopez J."/>
        </authorList>
    </citation>
    <scope>NUCLEOTIDE SEQUENCE [LARGE SCALE GENOMIC DNA]</scope>
    <source>
        <strain evidence="2">4J27</strain>
    </source>
</reference>
<evidence type="ECO:0000313" key="1">
    <source>
        <dbReference type="EMBL" id="CCQ45131.1"/>
    </source>
</evidence>
<accession>A0A024H074</accession>
<organism evidence="1 2">
    <name type="scientific">Pseudarthrobacter siccitolerans</name>
    <dbReference type="NCBI Taxonomy" id="861266"/>
    <lineage>
        <taxon>Bacteria</taxon>
        <taxon>Bacillati</taxon>
        <taxon>Actinomycetota</taxon>
        <taxon>Actinomycetes</taxon>
        <taxon>Micrococcales</taxon>
        <taxon>Micrococcaceae</taxon>
        <taxon>Pseudarthrobacter</taxon>
    </lineage>
</organism>
<evidence type="ECO:0000313" key="2">
    <source>
        <dbReference type="Proteomes" id="UP000035722"/>
    </source>
</evidence>
<keyword evidence="2" id="KW-1185">Reference proteome</keyword>
<dbReference type="AlphaFoldDB" id="A0A024H074"/>
<dbReference type="Proteomes" id="UP000035722">
    <property type="component" value="Unassembled WGS sequence"/>
</dbReference>
<dbReference type="STRING" id="861266.ARTSIC4J27_1064"/>
<dbReference type="OrthoDB" id="5193742at2"/>
<comment type="caution">
    <text evidence="1">The sequence shown here is derived from an EMBL/GenBank/DDBJ whole genome shotgun (WGS) entry which is preliminary data.</text>
</comment>
<sequence>MVDRIADIWGPGRHGRYLLVVAGIAALLAVSGCAPDGTAPADAAQEFHQAMSSSDWSSACSMLESDTREKTAREQEGSCEDHLRNLQIQEPGTVARTETYGRGAFVEFENDAVFLAAAEGGWKITAAGCTPNGDAPYTCEVGGN</sequence>
<dbReference type="RefSeq" id="WP_050054142.1">
    <property type="nucleotide sequence ID" value="NZ_CAQI01000032.1"/>
</dbReference>
<name>A0A024H074_9MICC</name>
<dbReference type="PROSITE" id="PS51257">
    <property type="entry name" value="PROKAR_LIPOPROTEIN"/>
    <property type="match status" value="1"/>
</dbReference>
<protein>
    <recommendedName>
        <fullName evidence="3">Lipoprotein</fullName>
    </recommendedName>
</protein>
<evidence type="ECO:0008006" key="3">
    <source>
        <dbReference type="Google" id="ProtNLM"/>
    </source>
</evidence>
<dbReference type="EMBL" id="CAQI01000032">
    <property type="protein sequence ID" value="CCQ45131.1"/>
    <property type="molecule type" value="Genomic_DNA"/>
</dbReference>
<gene>
    <name evidence="1" type="ORF">ARTSIC4J27_1064</name>
</gene>
<proteinExistence type="predicted"/>